<dbReference type="EMBL" id="JAPWTJ010001627">
    <property type="protein sequence ID" value="KAJ8970411.1"/>
    <property type="molecule type" value="Genomic_DNA"/>
</dbReference>
<sequence>MEPKALEIGKPSEQTTKNLPLVLQDCLSYDEIKLSVFLSVSSYTYFVNIGDRKNMAKYTGDREYYIEPEGIIVGMIGTRLRKPKVMEYQEVVIHDKQNTNANGYGTGVTGTIHKLFSDFYEEPCRTFAEFSTYSKTISNEDTRYVELKGKAVFDNDMYYKRLTISIDTLLLEANHRAKLEDKTAYVHVVGLGLGVWRISPHQDKVYMDAFGKRISNLGEKLSSVSDLCFSYIDQVSCGDYEHGTVFPLEGHPNGGIKIHIFRRPPHEKLRSDNTGKLLVVSYAWDGNALPGNEYWSGKLGSSGDSAAASSTQIAEIHNPHINSLVCGANLMVVTEDGVVTFKNYQQTIRFRLHKATMSLPDWSPAPPKWSSETYNLLTQNDGKKMQRQTINDIMQNSEKFPVKFPIDTGKCKVLKNYVNETILEKYINSVYPLVHESVLELYCNFLLFKRQNGSAIEKKLYENMSLLQFVSRLLKNRAVMFMDIHDDYILLDGSVGSGGWETIGTPDEKPPLILQNCLSYDEIKLSAFLYISSYTYFLNVGDRRNMGIYNADRSSIEPEGIIIGMIGTRLEKPNVMEYQEIVVDDEQNTEDNGYGTAEPCRNFTEVQAYKKTLSDRNSRYVDLPQTVIFDNYLYYKRLTLSIDTLLLEANYRAKSKDTFAYIHVVGLGLGVWKISTHQYKVYMDAFAKRIGHLAPKLSAISDICFSYINYDTCGDYKNGDVFRIKGHSKAGKLLVVSYAWDGNALPGNEYWSGSLAGSGDPAAACSTQVAELHNPHINPLVCGDNLGVVTEDGVITLRDYQERIKSKS</sequence>
<organism evidence="1 2">
    <name type="scientific">Molorchus minor</name>
    <dbReference type="NCBI Taxonomy" id="1323400"/>
    <lineage>
        <taxon>Eukaryota</taxon>
        <taxon>Metazoa</taxon>
        <taxon>Ecdysozoa</taxon>
        <taxon>Arthropoda</taxon>
        <taxon>Hexapoda</taxon>
        <taxon>Insecta</taxon>
        <taxon>Pterygota</taxon>
        <taxon>Neoptera</taxon>
        <taxon>Endopterygota</taxon>
        <taxon>Coleoptera</taxon>
        <taxon>Polyphaga</taxon>
        <taxon>Cucujiformia</taxon>
        <taxon>Chrysomeloidea</taxon>
        <taxon>Cerambycidae</taxon>
        <taxon>Lamiinae</taxon>
        <taxon>Monochamini</taxon>
        <taxon>Molorchus</taxon>
    </lineage>
</organism>
<dbReference type="InterPro" id="IPR032063">
    <property type="entry name" value="MavL-like"/>
</dbReference>
<comment type="caution">
    <text evidence="1">The sequence shown here is derived from an EMBL/GenBank/DDBJ whole genome shotgun (WGS) entry which is preliminary data.</text>
</comment>
<dbReference type="Pfam" id="PF16062">
    <property type="entry name" value="MavL-like"/>
    <property type="match status" value="2"/>
</dbReference>
<gene>
    <name evidence="1" type="ORF">NQ317_006184</name>
</gene>
<proteinExistence type="predicted"/>
<dbReference type="Proteomes" id="UP001162164">
    <property type="component" value="Unassembled WGS sequence"/>
</dbReference>
<keyword evidence="2" id="KW-1185">Reference proteome</keyword>
<evidence type="ECO:0000313" key="1">
    <source>
        <dbReference type="EMBL" id="KAJ8970411.1"/>
    </source>
</evidence>
<accession>A0ABQ9J1K1</accession>
<protein>
    <submittedName>
        <fullName evidence="1">Uncharacterized protein</fullName>
    </submittedName>
</protein>
<name>A0ABQ9J1K1_9CUCU</name>
<evidence type="ECO:0000313" key="2">
    <source>
        <dbReference type="Proteomes" id="UP001162164"/>
    </source>
</evidence>
<reference evidence="1" key="1">
    <citation type="journal article" date="2023" name="Insect Mol. Biol.">
        <title>Genome sequencing provides insights into the evolution of gene families encoding plant cell wall-degrading enzymes in longhorned beetles.</title>
        <authorList>
            <person name="Shin N.R."/>
            <person name="Okamura Y."/>
            <person name="Kirsch R."/>
            <person name="Pauchet Y."/>
        </authorList>
    </citation>
    <scope>NUCLEOTIDE SEQUENCE</scope>
    <source>
        <strain evidence="1">MMC_N1</strain>
    </source>
</reference>